<dbReference type="AlphaFoldDB" id="A0A1B7NI84"/>
<dbReference type="OrthoDB" id="2690138at2759"/>
<dbReference type="EMBL" id="KV448124">
    <property type="protein sequence ID" value="OAX44474.1"/>
    <property type="molecule type" value="Genomic_DNA"/>
</dbReference>
<evidence type="ECO:0000313" key="2">
    <source>
        <dbReference type="EMBL" id="OAX44474.1"/>
    </source>
</evidence>
<evidence type="ECO:0000256" key="1">
    <source>
        <dbReference type="SAM" id="MobiDB-lite"/>
    </source>
</evidence>
<dbReference type="Proteomes" id="UP000092154">
    <property type="component" value="Unassembled WGS sequence"/>
</dbReference>
<accession>A0A1B7NI84</accession>
<dbReference type="InParanoid" id="A0A1B7NI84"/>
<feature type="region of interest" description="Disordered" evidence="1">
    <location>
        <begin position="113"/>
        <end position="185"/>
    </location>
</feature>
<organism evidence="2 3">
    <name type="scientific">Rhizopogon vinicolor AM-OR11-026</name>
    <dbReference type="NCBI Taxonomy" id="1314800"/>
    <lineage>
        <taxon>Eukaryota</taxon>
        <taxon>Fungi</taxon>
        <taxon>Dikarya</taxon>
        <taxon>Basidiomycota</taxon>
        <taxon>Agaricomycotina</taxon>
        <taxon>Agaricomycetes</taxon>
        <taxon>Agaricomycetidae</taxon>
        <taxon>Boletales</taxon>
        <taxon>Suillineae</taxon>
        <taxon>Rhizopogonaceae</taxon>
        <taxon>Rhizopogon</taxon>
    </lineage>
</organism>
<keyword evidence="3" id="KW-1185">Reference proteome</keyword>
<feature type="compositionally biased region" description="Basic residues" evidence="1">
    <location>
        <begin position="170"/>
        <end position="185"/>
    </location>
</feature>
<protein>
    <submittedName>
        <fullName evidence="2">Uncharacterized protein</fullName>
    </submittedName>
</protein>
<sequence>MASQPLSPMSRARAVHDEATDSLRRIGHEFNQIIIDSVNESRVHRSRAIELEDRHRDLVTENNTFRIHNEELKRLLELSQPDAGSAIESSGSAYRKLRHVRRIMRDLLEDLTTEFGDSPNEGASLLLHSEPRERAQVRELGAPASPSSRSRRNDMSSNSPSSGNTVRPRSSGKLRHHILAHQRQE</sequence>
<proteinExistence type="predicted"/>
<reference evidence="2 3" key="1">
    <citation type="submission" date="2016-06" db="EMBL/GenBank/DDBJ databases">
        <title>Comparative genomics of the ectomycorrhizal sister species Rhizopogon vinicolor and Rhizopogon vesiculosus (Basidiomycota: Boletales) reveals a divergence of the mating type B locus.</title>
        <authorList>
            <consortium name="DOE Joint Genome Institute"/>
            <person name="Mujic A.B."/>
            <person name="Kuo A."/>
            <person name="Tritt A."/>
            <person name="Lipzen A."/>
            <person name="Chen C."/>
            <person name="Johnson J."/>
            <person name="Sharma A."/>
            <person name="Barry K."/>
            <person name="Grigoriev I.V."/>
            <person name="Spatafora J.W."/>
        </authorList>
    </citation>
    <scope>NUCLEOTIDE SEQUENCE [LARGE SCALE GENOMIC DNA]</scope>
    <source>
        <strain evidence="2 3">AM-OR11-026</strain>
    </source>
</reference>
<evidence type="ECO:0000313" key="3">
    <source>
        <dbReference type="Proteomes" id="UP000092154"/>
    </source>
</evidence>
<name>A0A1B7NI84_9AGAM</name>
<gene>
    <name evidence="2" type="ORF">K503DRAFT_302411</name>
</gene>